<dbReference type="InterPro" id="IPR023389">
    <property type="entry name" value="DOPA-like_sf"/>
</dbReference>
<protein>
    <submittedName>
        <fullName evidence="1">Uncharacterized protein</fullName>
    </submittedName>
</protein>
<dbReference type="Proteomes" id="UP001633002">
    <property type="component" value="Unassembled WGS sequence"/>
</dbReference>
<sequence>MRSTRSRRIVWQGFAHKVPFEVGKLGGGVQFIRWQSSSCSLNSYRGRTRTSISMAARLVPQPSDGPKFASPIKSYDVHIYFFQTDEASRETARSLREECIEKFPDLNIYKFWEDPIGPHPTGMFEVDLKTPDQFTRFVPWIQVNRRMLSVLVHPNTGYPLLDHTVHAIWIGEKVPLITTRLPNQVTG</sequence>
<name>A0ABD3GIF4_9MARC</name>
<dbReference type="InterPro" id="IPR014980">
    <property type="entry name" value="DOPA_dioxygen"/>
</dbReference>
<dbReference type="PANTHER" id="PTHR36423:SF2">
    <property type="entry name" value="AFR070WP"/>
    <property type="match status" value="1"/>
</dbReference>
<gene>
    <name evidence="1" type="ORF">R1sor_021180</name>
</gene>
<comment type="caution">
    <text evidence="1">The sequence shown here is derived from an EMBL/GenBank/DDBJ whole genome shotgun (WGS) entry which is preliminary data.</text>
</comment>
<proteinExistence type="predicted"/>
<reference evidence="1 2" key="1">
    <citation type="submission" date="2024-09" db="EMBL/GenBank/DDBJ databases">
        <title>Chromosome-scale assembly of Riccia sorocarpa.</title>
        <authorList>
            <person name="Paukszto L."/>
        </authorList>
    </citation>
    <scope>NUCLEOTIDE SEQUENCE [LARGE SCALE GENOMIC DNA]</scope>
    <source>
        <strain evidence="1">LP-2024</strain>
        <tissue evidence="1">Aerial parts of the thallus</tissue>
    </source>
</reference>
<keyword evidence="2" id="KW-1185">Reference proteome</keyword>
<evidence type="ECO:0000313" key="1">
    <source>
        <dbReference type="EMBL" id="KAL3678224.1"/>
    </source>
</evidence>
<dbReference type="AlphaFoldDB" id="A0ABD3GIF4"/>
<dbReference type="SUPFAM" id="SSF143410">
    <property type="entry name" value="DOPA-like"/>
    <property type="match status" value="1"/>
</dbReference>
<dbReference type="Gene3D" id="3.30.70.1240">
    <property type="entry name" value="DOPA-like domains"/>
    <property type="match status" value="1"/>
</dbReference>
<dbReference type="PANTHER" id="PTHR36423">
    <property type="entry name" value="AFR070WP"/>
    <property type="match status" value="1"/>
</dbReference>
<dbReference type="EMBL" id="JBJQOH010000007">
    <property type="protein sequence ID" value="KAL3678224.1"/>
    <property type="molecule type" value="Genomic_DNA"/>
</dbReference>
<dbReference type="Pfam" id="PF08883">
    <property type="entry name" value="DOPA_dioxygen"/>
    <property type="match status" value="1"/>
</dbReference>
<evidence type="ECO:0000313" key="2">
    <source>
        <dbReference type="Proteomes" id="UP001633002"/>
    </source>
</evidence>
<organism evidence="1 2">
    <name type="scientific">Riccia sorocarpa</name>
    <dbReference type="NCBI Taxonomy" id="122646"/>
    <lineage>
        <taxon>Eukaryota</taxon>
        <taxon>Viridiplantae</taxon>
        <taxon>Streptophyta</taxon>
        <taxon>Embryophyta</taxon>
        <taxon>Marchantiophyta</taxon>
        <taxon>Marchantiopsida</taxon>
        <taxon>Marchantiidae</taxon>
        <taxon>Marchantiales</taxon>
        <taxon>Ricciaceae</taxon>
        <taxon>Riccia</taxon>
    </lineage>
</organism>
<accession>A0ABD3GIF4</accession>